<dbReference type="GO" id="GO:0009001">
    <property type="term" value="F:serine O-acetyltransferase activity"/>
    <property type="evidence" value="ECO:0007669"/>
    <property type="project" value="UniProtKB-EC"/>
</dbReference>
<comment type="similarity">
    <text evidence="1">Belongs to the transferase hexapeptide repeat family.</text>
</comment>
<dbReference type="InterPro" id="IPR042122">
    <property type="entry name" value="Ser_AcTrfase_N_sf"/>
</dbReference>
<evidence type="ECO:0000256" key="1">
    <source>
        <dbReference type="ARBA" id="ARBA00007274"/>
    </source>
</evidence>
<dbReference type="InterPro" id="IPR011004">
    <property type="entry name" value="Trimer_LpxA-like_sf"/>
</dbReference>
<evidence type="ECO:0000259" key="8">
    <source>
        <dbReference type="Pfam" id="PF06426"/>
    </source>
</evidence>
<dbReference type="Gene3D" id="1.10.3130.10">
    <property type="entry name" value="serine acetyltransferase, domain 1"/>
    <property type="match status" value="1"/>
</dbReference>
<dbReference type="Pfam" id="PF06426">
    <property type="entry name" value="SATase_N"/>
    <property type="match status" value="1"/>
</dbReference>
<comment type="catalytic activity">
    <reaction evidence="6">
        <text>L-serine + acetyl-CoA = O-acetyl-L-serine + CoA</text>
        <dbReference type="Rhea" id="RHEA:24560"/>
        <dbReference type="ChEBI" id="CHEBI:33384"/>
        <dbReference type="ChEBI" id="CHEBI:57287"/>
        <dbReference type="ChEBI" id="CHEBI:57288"/>
        <dbReference type="ChEBI" id="CHEBI:58340"/>
        <dbReference type="EC" id="2.3.1.30"/>
    </reaction>
</comment>
<dbReference type="InterPro" id="IPR010493">
    <property type="entry name" value="Ser_AcTrfase_N"/>
</dbReference>
<dbReference type="SUPFAM" id="SSF51161">
    <property type="entry name" value="Trimeric LpxA-like enzymes"/>
    <property type="match status" value="1"/>
</dbReference>
<keyword evidence="10" id="KW-1185">Reference proteome</keyword>
<dbReference type="InterPro" id="IPR045304">
    <property type="entry name" value="LbH_SAT"/>
</dbReference>
<dbReference type="InParanoid" id="M0DJ50"/>
<feature type="compositionally biased region" description="Basic and acidic residues" evidence="7">
    <location>
        <begin position="1"/>
        <end position="20"/>
    </location>
</feature>
<evidence type="ECO:0000256" key="2">
    <source>
        <dbReference type="ARBA" id="ARBA00013266"/>
    </source>
</evidence>
<evidence type="ECO:0000313" key="10">
    <source>
        <dbReference type="Proteomes" id="UP000011513"/>
    </source>
</evidence>
<dbReference type="OrthoDB" id="10940at2157"/>
<dbReference type="EMBL" id="AOIV01000003">
    <property type="protein sequence ID" value="ELZ34848.1"/>
    <property type="molecule type" value="Genomic_DNA"/>
</dbReference>
<sequence length="277" mass="28919">MSRRSERGSERPRGREDERGRGRRLLGRLRDAVGRVREDVAAIQERDPAAGGTLDVLLFYPGMTAVWTHRVAHALWRRDRRFAARLLSHSARLLTAVEIHPGAELGRRVTIDHGAGVVVGETADVGDDVHFYHGVTLGANQPHAGKRHPTVESDVVLGAGATLVGAITVGAGASIGASAVVSKDVPPGATMVGNPARRVDEADEPNEADGASSDAADERGSSTDGPLENGECADEAVSEGHADGGTEPNPDDDAAREADCGEGEGSGADATHSRRPC</sequence>
<gene>
    <name evidence="9" type="ORF">C474_00767</name>
</gene>
<accession>M0DJ50</accession>
<feature type="region of interest" description="Disordered" evidence="7">
    <location>
        <begin position="183"/>
        <end position="277"/>
    </location>
</feature>
<dbReference type="eggNOG" id="arCOG01847">
    <property type="taxonomic scope" value="Archaea"/>
</dbReference>
<comment type="caution">
    <text evidence="9">The sequence shown here is derived from an EMBL/GenBank/DDBJ whole genome shotgun (WGS) entry which is preliminary data.</text>
</comment>
<keyword evidence="5" id="KW-0012">Acyltransferase</keyword>
<evidence type="ECO:0000256" key="7">
    <source>
        <dbReference type="SAM" id="MobiDB-lite"/>
    </source>
</evidence>
<dbReference type="UniPathway" id="UPA00136">
    <property type="reaction ID" value="UER00199"/>
</dbReference>
<dbReference type="Gene3D" id="2.160.10.10">
    <property type="entry name" value="Hexapeptide repeat proteins"/>
    <property type="match status" value="1"/>
</dbReference>
<dbReference type="NCBIfam" id="TIGR01172">
    <property type="entry name" value="cysE"/>
    <property type="match status" value="1"/>
</dbReference>
<dbReference type="NCBIfam" id="NF041874">
    <property type="entry name" value="EPS_EpsC"/>
    <property type="match status" value="1"/>
</dbReference>
<dbReference type="AlphaFoldDB" id="M0DJ50"/>
<dbReference type="InterPro" id="IPR005881">
    <property type="entry name" value="Ser_O-AcTrfase"/>
</dbReference>
<evidence type="ECO:0000256" key="3">
    <source>
        <dbReference type="ARBA" id="ARBA00022605"/>
    </source>
</evidence>
<dbReference type="InterPro" id="IPR053376">
    <property type="entry name" value="Serine_acetyltransferase"/>
</dbReference>
<dbReference type="PROSITE" id="PS00101">
    <property type="entry name" value="HEXAPEP_TRANSFERASES"/>
    <property type="match status" value="1"/>
</dbReference>
<dbReference type="PATRIC" id="fig|1227487.5.peg.162"/>
<evidence type="ECO:0000313" key="9">
    <source>
        <dbReference type="EMBL" id="ELZ34848.1"/>
    </source>
</evidence>
<dbReference type="GO" id="GO:0005737">
    <property type="term" value="C:cytoplasm"/>
    <property type="evidence" value="ECO:0007669"/>
    <property type="project" value="InterPro"/>
</dbReference>
<dbReference type="CDD" id="cd03354">
    <property type="entry name" value="LbH_SAT"/>
    <property type="match status" value="1"/>
</dbReference>
<evidence type="ECO:0000256" key="6">
    <source>
        <dbReference type="ARBA" id="ARBA00049486"/>
    </source>
</evidence>
<dbReference type="FunFam" id="2.160.10.10:FF:000007">
    <property type="entry name" value="Serine acetyltransferase"/>
    <property type="match status" value="1"/>
</dbReference>
<name>M0DJ50_HALPD</name>
<dbReference type="EC" id="2.3.1.30" evidence="2"/>
<dbReference type="InterPro" id="IPR018357">
    <property type="entry name" value="Hexapep_transf_CS"/>
</dbReference>
<reference evidence="9 10" key="1">
    <citation type="journal article" date="2014" name="PLoS Genet.">
        <title>Phylogenetically driven sequencing of extremely halophilic archaea reveals strategies for static and dynamic osmo-response.</title>
        <authorList>
            <person name="Becker E.A."/>
            <person name="Seitzer P.M."/>
            <person name="Tritt A."/>
            <person name="Larsen D."/>
            <person name="Krusor M."/>
            <person name="Yao A.I."/>
            <person name="Wu D."/>
            <person name="Madern D."/>
            <person name="Eisen J.A."/>
            <person name="Darling A.E."/>
            <person name="Facciotti M.T."/>
        </authorList>
    </citation>
    <scope>NUCLEOTIDE SEQUENCE [LARGE SCALE GENOMIC DNA]</scope>
    <source>
        <strain evidence="9 10">JCM 14848</strain>
    </source>
</reference>
<feature type="domain" description="Serine acetyltransferase N-terminal" evidence="8">
    <location>
        <begin position="31"/>
        <end position="66"/>
    </location>
</feature>
<dbReference type="Proteomes" id="UP000011513">
    <property type="component" value="Unassembled WGS sequence"/>
</dbReference>
<protein>
    <recommendedName>
        <fullName evidence="2">serine O-acetyltransferase</fullName>
        <ecNumber evidence="2">2.3.1.30</ecNumber>
    </recommendedName>
</protein>
<evidence type="ECO:0000256" key="4">
    <source>
        <dbReference type="ARBA" id="ARBA00022679"/>
    </source>
</evidence>
<dbReference type="PANTHER" id="PTHR42811">
    <property type="entry name" value="SERINE ACETYLTRANSFERASE"/>
    <property type="match status" value="1"/>
</dbReference>
<keyword evidence="4 9" id="KW-0808">Transferase</keyword>
<organism evidence="9 10">
    <name type="scientific">Halogeometricum pallidum JCM 14848</name>
    <dbReference type="NCBI Taxonomy" id="1227487"/>
    <lineage>
        <taxon>Archaea</taxon>
        <taxon>Methanobacteriati</taxon>
        <taxon>Methanobacteriota</taxon>
        <taxon>Stenosarchaea group</taxon>
        <taxon>Halobacteria</taxon>
        <taxon>Halobacteriales</taxon>
        <taxon>Haloferacaceae</taxon>
        <taxon>Halogeometricum</taxon>
    </lineage>
</organism>
<proteinExistence type="inferred from homology"/>
<keyword evidence="3" id="KW-0028">Amino-acid biosynthesis</keyword>
<feature type="region of interest" description="Disordered" evidence="7">
    <location>
        <begin position="1"/>
        <end position="21"/>
    </location>
</feature>
<evidence type="ECO:0000256" key="5">
    <source>
        <dbReference type="ARBA" id="ARBA00023315"/>
    </source>
</evidence>
<dbReference type="GO" id="GO:0006535">
    <property type="term" value="P:cysteine biosynthetic process from serine"/>
    <property type="evidence" value="ECO:0007669"/>
    <property type="project" value="InterPro"/>
</dbReference>